<keyword evidence="1" id="KW-0472">Membrane</keyword>
<dbReference type="EMBL" id="JQCE01000052">
    <property type="protein sequence ID" value="KRO16149.1"/>
    <property type="molecule type" value="Genomic_DNA"/>
</dbReference>
<organism evidence="2 3">
    <name type="scientific">Lacticaseibacillus saniviri JCM 17471 = DSM 24301</name>
    <dbReference type="NCBI Taxonomy" id="1293598"/>
    <lineage>
        <taxon>Bacteria</taxon>
        <taxon>Bacillati</taxon>
        <taxon>Bacillota</taxon>
        <taxon>Bacilli</taxon>
        <taxon>Lactobacillales</taxon>
        <taxon>Lactobacillaceae</taxon>
        <taxon>Lacticaseibacillus</taxon>
    </lineage>
</organism>
<feature type="transmembrane region" description="Helical" evidence="1">
    <location>
        <begin position="35"/>
        <end position="53"/>
    </location>
</feature>
<name>A0A0R2MRB5_9LACO</name>
<gene>
    <name evidence="2" type="ORF">IV56_GL001949</name>
</gene>
<protein>
    <submittedName>
        <fullName evidence="2">Uncharacterized protein</fullName>
    </submittedName>
</protein>
<dbReference type="STRING" id="1293598.IV56_GL001949"/>
<comment type="caution">
    <text evidence="2">The sequence shown here is derived from an EMBL/GenBank/DDBJ whole genome shotgun (WGS) entry which is preliminary data.</text>
</comment>
<feature type="transmembrane region" description="Helical" evidence="1">
    <location>
        <begin position="12"/>
        <end position="29"/>
    </location>
</feature>
<evidence type="ECO:0000256" key="1">
    <source>
        <dbReference type="SAM" id="Phobius"/>
    </source>
</evidence>
<evidence type="ECO:0000313" key="2">
    <source>
        <dbReference type="EMBL" id="KRO16149.1"/>
    </source>
</evidence>
<dbReference type="AlphaFoldDB" id="A0A0R2MRB5"/>
<evidence type="ECO:0000313" key="3">
    <source>
        <dbReference type="Proteomes" id="UP000050969"/>
    </source>
</evidence>
<dbReference type="PATRIC" id="fig|1293598.4.peg.2033"/>
<dbReference type="Proteomes" id="UP000050969">
    <property type="component" value="Unassembled WGS sequence"/>
</dbReference>
<accession>A0A0R2MRB5</accession>
<reference evidence="2 3" key="1">
    <citation type="journal article" date="2015" name="Genome Announc.">
        <title>Expanding the biotechnology potential of lactobacilli through comparative genomics of 213 strains and associated genera.</title>
        <authorList>
            <person name="Sun Z."/>
            <person name="Harris H.M."/>
            <person name="McCann A."/>
            <person name="Guo C."/>
            <person name="Argimon S."/>
            <person name="Zhang W."/>
            <person name="Yang X."/>
            <person name="Jeffery I.B."/>
            <person name="Cooney J.C."/>
            <person name="Kagawa T.F."/>
            <person name="Liu W."/>
            <person name="Song Y."/>
            <person name="Salvetti E."/>
            <person name="Wrobel A."/>
            <person name="Rasinkangas P."/>
            <person name="Parkhill J."/>
            <person name="Rea M.C."/>
            <person name="O'Sullivan O."/>
            <person name="Ritari J."/>
            <person name="Douillard F.P."/>
            <person name="Paul Ross R."/>
            <person name="Yang R."/>
            <person name="Briner A.E."/>
            <person name="Felis G.E."/>
            <person name="de Vos W.M."/>
            <person name="Barrangou R."/>
            <person name="Klaenhammer T.R."/>
            <person name="Caufield P.W."/>
            <person name="Cui Y."/>
            <person name="Zhang H."/>
            <person name="O'Toole P.W."/>
        </authorList>
    </citation>
    <scope>NUCLEOTIDE SEQUENCE [LARGE SCALE GENOMIC DNA]</scope>
    <source>
        <strain evidence="2 3">DSM 24301</strain>
    </source>
</reference>
<keyword evidence="3" id="KW-1185">Reference proteome</keyword>
<keyword evidence="1" id="KW-1133">Transmembrane helix</keyword>
<sequence>MSRLMKLIQTNWFMYWLLAILILGIIAYVMDAAVLLMILLGLAVILIVLKIVANVKSGRIHKP</sequence>
<keyword evidence="1" id="KW-0812">Transmembrane</keyword>
<proteinExistence type="predicted"/>